<gene>
    <name evidence="1" type="ORF">ACAOBT_LOCUS11885</name>
</gene>
<sequence>LTCGSIPKSLQAVEEFFTRVQQEGEGFDPLHHRNKNFGELEDPLVRDKMLGGIRDLCLQERLLRQSYLSLKIAEEHSRAAEISSIACIK</sequence>
<dbReference type="AlphaFoldDB" id="A0A9P0KK77"/>
<dbReference type="Proteomes" id="UP001152888">
    <property type="component" value="Unassembled WGS sequence"/>
</dbReference>
<evidence type="ECO:0000313" key="2">
    <source>
        <dbReference type="Proteomes" id="UP001152888"/>
    </source>
</evidence>
<feature type="non-terminal residue" evidence="1">
    <location>
        <position position="1"/>
    </location>
</feature>
<reference evidence="1" key="1">
    <citation type="submission" date="2022-03" db="EMBL/GenBank/DDBJ databases">
        <authorList>
            <person name="Sayadi A."/>
        </authorList>
    </citation>
    <scope>NUCLEOTIDE SEQUENCE</scope>
</reference>
<accession>A0A9P0KK77</accession>
<evidence type="ECO:0000313" key="1">
    <source>
        <dbReference type="EMBL" id="CAH1975991.1"/>
    </source>
</evidence>
<organism evidence="1 2">
    <name type="scientific">Acanthoscelides obtectus</name>
    <name type="common">Bean weevil</name>
    <name type="synonym">Bruchus obtectus</name>
    <dbReference type="NCBI Taxonomy" id="200917"/>
    <lineage>
        <taxon>Eukaryota</taxon>
        <taxon>Metazoa</taxon>
        <taxon>Ecdysozoa</taxon>
        <taxon>Arthropoda</taxon>
        <taxon>Hexapoda</taxon>
        <taxon>Insecta</taxon>
        <taxon>Pterygota</taxon>
        <taxon>Neoptera</taxon>
        <taxon>Endopterygota</taxon>
        <taxon>Coleoptera</taxon>
        <taxon>Polyphaga</taxon>
        <taxon>Cucujiformia</taxon>
        <taxon>Chrysomeloidea</taxon>
        <taxon>Chrysomelidae</taxon>
        <taxon>Bruchinae</taxon>
        <taxon>Bruchini</taxon>
        <taxon>Acanthoscelides</taxon>
    </lineage>
</organism>
<name>A0A9P0KK77_ACAOB</name>
<dbReference type="EMBL" id="CAKOFQ010006842">
    <property type="protein sequence ID" value="CAH1975991.1"/>
    <property type="molecule type" value="Genomic_DNA"/>
</dbReference>
<dbReference type="OrthoDB" id="7323790at2759"/>
<proteinExistence type="predicted"/>
<keyword evidence="2" id="KW-1185">Reference proteome</keyword>
<protein>
    <submittedName>
        <fullName evidence="1">Uncharacterized protein</fullName>
    </submittedName>
</protein>
<comment type="caution">
    <text evidence="1">The sequence shown here is derived from an EMBL/GenBank/DDBJ whole genome shotgun (WGS) entry which is preliminary data.</text>
</comment>